<gene>
    <name evidence="11" type="ORF">DGYR_LOCUS5167</name>
</gene>
<dbReference type="GO" id="GO:0003863">
    <property type="term" value="F:branched-chain 2-oxo acid dehydrogenase activity"/>
    <property type="evidence" value="ECO:0007669"/>
    <property type="project" value="UniProtKB-EC"/>
</dbReference>
<keyword evidence="6" id="KW-0630">Potassium</keyword>
<dbReference type="GO" id="GO:0009083">
    <property type="term" value="P:branched-chain amino acid catabolic process"/>
    <property type="evidence" value="ECO:0007669"/>
    <property type="project" value="TreeGrafter"/>
</dbReference>
<dbReference type="PANTHER" id="PTHR43380:SF1">
    <property type="entry name" value="2-OXOISOVALERATE DEHYDROGENASE SUBUNIT ALPHA, MITOCHONDRIAL"/>
    <property type="match status" value="1"/>
</dbReference>
<evidence type="ECO:0000256" key="8">
    <source>
        <dbReference type="ARBA" id="ARBA00023128"/>
    </source>
</evidence>
<dbReference type="GO" id="GO:0005759">
    <property type="term" value="C:mitochondrial matrix"/>
    <property type="evidence" value="ECO:0007669"/>
    <property type="project" value="UniProtKB-SubCell"/>
</dbReference>
<organism evidence="11 12">
    <name type="scientific">Dimorphilus gyrociliatus</name>
    <dbReference type="NCBI Taxonomy" id="2664684"/>
    <lineage>
        <taxon>Eukaryota</taxon>
        <taxon>Metazoa</taxon>
        <taxon>Spiralia</taxon>
        <taxon>Lophotrochozoa</taxon>
        <taxon>Annelida</taxon>
        <taxon>Polychaeta</taxon>
        <taxon>Polychaeta incertae sedis</taxon>
        <taxon>Dinophilidae</taxon>
        <taxon>Dimorphilus</taxon>
    </lineage>
</organism>
<evidence type="ECO:0000256" key="1">
    <source>
        <dbReference type="ARBA" id="ARBA00001964"/>
    </source>
</evidence>
<keyword evidence="9" id="KW-0786">Thiamine pyrophosphate</keyword>
<keyword evidence="12" id="KW-1185">Reference proteome</keyword>
<dbReference type="SUPFAM" id="SSF52518">
    <property type="entry name" value="Thiamin diphosphate-binding fold (THDP-binding)"/>
    <property type="match status" value="1"/>
</dbReference>
<protein>
    <recommendedName>
        <fullName evidence="9">2-oxoisovalerate dehydrogenase subunit alpha</fullName>
        <ecNumber evidence="9">1.2.4.4</ecNumber>
    </recommendedName>
    <alternativeName>
        <fullName evidence="9">Branched-chain alpha-keto acid dehydrogenase E1 component alpha chain</fullName>
    </alternativeName>
</protein>
<evidence type="ECO:0000256" key="4">
    <source>
        <dbReference type="ARBA" id="ARBA00022723"/>
    </source>
</evidence>
<dbReference type="InterPro" id="IPR001017">
    <property type="entry name" value="DH_E1"/>
</dbReference>
<evidence type="ECO:0000256" key="7">
    <source>
        <dbReference type="ARBA" id="ARBA00023002"/>
    </source>
</evidence>
<feature type="domain" description="Dehydrogenase E1 component" evidence="10">
    <location>
        <begin position="92"/>
        <end position="389"/>
    </location>
</feature>
<dbReference type="GO" id="GO:0046872">
    <property type="term" value="F:metal ion binding"/>
    <property type="evidence" value="ECO:0007669"/>
    <property type="project" value="UniProtKB-KW"/>
</dbReference>
<dbReference type="PANTHER" id="PTHR43380">
    <property type="entry name" value="2-OXOISOVALERATE DEHYDROGENASE SUBUNIT ALPHA, MITOCHONDRIAL"/>
    <property type="match status" value="1"/>
</dbReference>
<comment type="subcellular location">
    <subcellularLocation>
        <location evidence="2">Mitochondrion matrix</location>
    </subcellularLocation>
</comment>
<dbReference type="InterPro" id="IPR050771">
    <property type="entry name" value="Alpha-ketoacid_DH_E1_comp"/>
</dbReference>
<sequence>MLKVSSLLNIATKLKNVCSIVNMAGYRQYSQNREAVVFPGIQSHYTEEMVFSDIQNEEKMDTFRIMNLKGKVINKTMEPDLSNETLVKMYKHCIIHKHMDKIMHELQRQGRISFYMTSRGEEVLQTGSAAGFHPEDLLFGQYREAGVIFWRGFSVYDMISQCYSNNSDLLKGRNMPVHYGSKEHHFVPMSSCLGTQIPHAVGVAYANKIKNKNLCSGVYFGEGASSEGDAHAAFNFAAVLKCPVIFICRNNGYAISTPTKDQYSGDGLAARAKSYGISTIRVDGNDILAMYAATKQARELAVKKNKPYFIEALAYRLGDHSTSDDSTVYKNAEEQEYWLVQGDPIPRFRKYLQDKGLWDDKTEESFNKEAKKEVLTAFKKADKQLKPNPNFMFTDVYKEMPERLQNQHQDWRKHILENADKYPLANHDQF</sequence>
<dbReference type="EC" id="1.2.4.4" evidence="9"/>
<keyword evidence="4" id="KW-0479">Metal-binding</keyword>
<dbReference type="Gene3D" id="3.40.50.970">
    <property type="match status" value="1"/>
</dbReference>
<evidence type="ECO:0000256" key="9">
    <source>
        <dbReference type="RuleBase" id="RU365014"/>
    </source>
</evidence>
<proteinExistence type="inferred from homology"/>
<comment type="catalytic activity">
    <reaction evidence="9">
        <text>N(6)-[(R)-lipoyl]-L-lysyl-[protein] + 3-methyl-2-oxobutanoate + H(+) = N(6)-[(R)-S(8)-2-methylpropanoyldihydrolipoyl]-L-lysyl-[protein] + CO2</text>
        <dbReference type="Rhea" id="RHEA:13457"/>
        <dbReference type="Rhea" id="RHEA-COMP:10474"/>
        <dbReference type="Rhea" id="RHEA-COMP:10497"/>
        <dbReference type="ChEBI" id="CHEBI:11851"/>
        <dbReference type="ChEBI" id="CHEBI:15378"/>
        <dbReference type="ChEBI" id="CHEBI:16526"/>
        <dbReference type="ChEBI" id="CHEBI:83099"/>
        <dbReference type="ChEBI" id="CHEBI:83142"/>
        <dbReference type="EC" id="1.2.4.4"/>
    </reaction>
</comment>
<name>A0A7I8VJW3_9ANNE</name>
<keyword evidence="5" id="KW-0809">Transit peptide</keyword>
<evidence type="ECO:0000313" key="12">
    <source>
        <dbReference type="Proteomes" id="UP000549394"/>
    </source>
</evidence>
<dbReference type="InterPro" id="IPR029061">
    <property type="entry name" value="THDP-binding"/>
</dbReference>
<comment type="cofactor">
    <cofactor evidence="1 9">
        <name>thiamine diphosphate</name>
        <dbReference type="ChEBI" id="CHEBI:58937"/>
    </cofactor>
</comment>
<keyword evidence="7 9" id="KW-0560">Oxidoreductase</keyword>
<keyword evidence="8" id="KW-0496">Mitochondrion</keyword>
<evidence type="ECO:0000256" key="5">
    <source>
        <dbReference type="ARBA" id="ARBA00022946"/>
    </source>
</evidence>
<evidence type="ECO:0000313" key="11">
    <source>
        <dbReference type="EMBL" id="CAD5116558.1"/>
    </source>
</evidence>
<evidence type="ECO:0000256" key="3">
    <source>
        <dbReference type="ARBA" id="ARBA00008646"/>
    </source>
</evidence>
<dbReference type="FunFam" id="3.40.50.970:FF:000015">
    <property type="entry name" value="2-oxoisovalerate dehydrogenase subunit alpha"/>
    <property type="match status" value="1"/>
</dbReference>
<evidence type="ECO:0000256" key="2">
    <source>
        <dbReference type="ARBA" id="ARBA00004305"/>
    </source>
</evidence>
<dbReference type="Proteomes" id="UP000549394">
    <property type="component" value="Unassembled WGS sequence"/>
</dbReference>
<dbReference type="EMBL" id="CAJFCJ010000006">
    <property type="protein sequence ID" value="CAD5116558.1"/>
    <property type="molecule type" value="Genomic_DNA"/>
</dbReference>
<accession>A0A7I8VJW3</accession>
<dbReference type="AlphaFoldDB" id="A0A7I8VJW3"/>
<evidence type="ECO:0000256" key="6">
    <source>
        <dbReference type="ARBA" id="ARBA00022958"/>
    </source>
</evidence>
<comment type="similarity">
    <text evidence="3 9">Belongs to the BCKDHA family.</text>
</comment>
<dbReference type="OrthoDB" id="3845at2759"/>
<comment type="function">
    <text evidence="9">The branched-chain alpha-keto dehydrogenase complex catalyzes the overall conversion of alpha-keto acids to acyl-CoA and CO(2). It contains multiple copies of three enzymatic components: branched-chain alpha-keto acid decarboxylase (E1), lipoamide acyltransferase (E2) and lipoamide dehydrogenase (E3).</text>
</comment>
<evidence type="ECO:0000259" key="10">
    <source>
        <dbReference type="Pfam" id="PF00676"/>
    </source>
</evidence>
<dbReference type="Pfam" id="PF00676">
    <property type="entry name" value="E1_dh"/>
    <property type="match status" value="1"/>
</dbReference>
<dbReference type="CDD" id="cd02000">
    <property type="entry name" value="TPP_E1_PDC_ADC_BCADC"/>
    <property type="match status" value="1"/>
</dbReference>
<reference evidence="11 12" key="1">
    <citation type="submission" date="2020-08" db="EMBL/GenBank/DDBJ databases">
        <authorList>
            <person name="Hejnol A."/>
        </authorList>
    </citation>
    <scope>NUCLEOTIDE SEQUENCE [LARGE SCALE GENOMIC DNA]</scope>
</reference>
<comment type="caution">
    <text evidence="11">The sequence shown here is derived from an EMBL/GenBank/DDBJ whole genome shotgun (WGS) entry which is preliminary data.</text>
</comment>